<evidence type="ECO:0000313" key="2">
    <source>
        <dbReference type="EMBL" id="RRR72639.1"/>
    </source>
</evidence>
<feature type="transmembrane region" description="Helical" evidence="1">
    <location>
        <begin position="301"/>
        <end position="327"/>
    </location>
</feature>
<protein>
    <recommendedName>
        <fullName evidence="4">Glycosyltransferase RgtA/B/C/D-like domain-containing protein</fullName>
    </recommendedName>
</protein>
<feature type="transmembrane region" description="Helical" evidence="1">
    <location>
        <begin position="267"/>
        <end position="289"/>
    </location>
</feature>
<gene>
    <name evidence="2" type="ORF">EI684_09960</name>
</gene>
<dbReference type="AlphaFoldDB" id="A0A426U0Q7"/>
<proteinExistence type="predicted"/>
<feature type="transmembrane region" description="Helical" evidence="1">
    <location>
        <begin position="170"/>
        <end position="199"/>
    </location>
</feature>
<organism evidence="2 3">
    <name type="scientific">Candidatus Viridilinea halotolerans</name>
    <dbReference type="NCBI Taxonomy" id="2491704"/>
    <lineage>
        <taxon>Bacteria</taxon>
        <taxon>Bacillati</taxon>
        <taxon>Chloroflexota</taxon>
        <taxon>Chloroflexia</taxon>
        <taxon>Chloroflexales</taxon>
        <taxon>Chloroflexineae</taxon>
        <taxon>Oscillochloridaceae</taxon>
        <taxon>Candidatus Viridilinea</taxon>
    </lineage>
</organism>
<feature type="transmembrane region" description="Helical" evidence="1">
    <location>
        <begin position="140"/>
        <end position="158"/>
    </location>
</feature>
<feature type="transmembrane region" description="Helical" evidence="1">
    <location>
        <begin position="348"/>
        <end position="369"/>
    </location>
</feature>
<reference evidence="2 3" key="1">
    <citation type="submission" date="2018-12" db="EMBL/GenBank/DDBJ databases">
        <title>Genome Sequence of Candidatus Viridilinea halotolerans isolated from saline sulfide-rich spring.</title>
        <authorList>
            <person name="Grouzdev D.S."/>
            <person name="Burganskaya E.I."/>
            <person name="Krutkina M.S."/>
            <person name="Sukhacheva M.V."/>
            <person name="Gorlenko V.M."/>
        </authorList>
    </citation>
    <scope>NUCLEOTIDE SEQUENCE [LARGE SCALE GENOMIC DNA]</scope>
    <source>
        <strain evidence="2">Chok-6</strain>
    </source>
</reference>
<name>A0A426U0Q7_9CHLR</name>
<keyword evidence="1" id="KW-0472">Membrane</keyword>
<sequence>MPQRTLTLDHVWLFAGVAFIALRLLLTPIQPHDFWWHMATGRVIMTTGQIPTVDSFSFTQAGAAFYNQSWLAQVLMYQIFALGGAPLTILVQAIMLAAAYGLLLRLSIRRSGAVRLSVGVLLLGTLPASFDNWLVRPQSYAIPLFIIYLYILTAWRDPRGQRASGLWPPLLLLPIFGSLWVNLHGSFVLGGVLIALTFVGELLRRWFSPPENNPALPPLWHLIPVGILTGLSWLLNPTGFAVLAYVRNLLGSSQVTQLVTEWAPPTIRTANGAIFFIFVIVGMVILSYARKRPDPVEMLMAVALLWLALGAARNNLWFVAVATPLFTRQLVLWRSGERRVTPAFQGMPLLNGVLIGFIALFLLLALPWVKPALGLPPEVGSLIAVETPVAAVEFMQRDAERPQRLFHAMSMGSYLIWAAPEQPVWADPRIELYPFAQWREYQQLSAAQDVERLLATYAIDGLLLSNSEQTALVTWANERPNAWALRYADEFTSYFVRVGG</sequence>
<evidence type="ECO:0000313" key="3">
    <source>
        <dbReference type="Proteomes" id="UP000280307"/>
    </source>
</evidence>
<feature type="transmembrane region" description="Helical" evidence="1">
    <location>
        <begin position="116"/>
        <end position="134"/>
    </location>
</feature>
<keyword evidence="1" id="KW-0812">Transmembrane</keyword>
<feature type="transmembrane region" description="Helical" evidence="1">
    <location>
        <begin position="75"/>
        <end position="104"/>
    </location>
</feature>
<evidence type="ECO:0008006" key="4">
    <source>
        <dbReference type="Google" id="ProtNLM"/>
    </source>
</evidence>
<feature type="transmembrane region" description="Helical" evidence="1">
    <location>
        <begin position="12"/>
        <end position="29"/>
    </location>
</feature>
<evidence type="ECO:0000256" key="1">
    <source>
        <dbReference type="SAM" id="Phobius"/>
    </source>
</evidence>
<dbReference type="EMBL" id="RSAS01000383">
    <property type="protein sequence ID" value="RRR72639.1"/>
    <property type="molecule type" value="Genomic_DNA"/>
</dbReference>
<feature type="transmembrane region" description="Helical" evidence="1">
    <location>
        <begin position="219"/>
        <end position="246"/>
    </location>
</feature>
<comment type="caution">
    <text evidence="2">The sequence shown here is derived from an EMBL/GenBank/DDBJ whole genome shotgun (WGS) entry which is preliminary data.</text>
</comment>
<dbReference type="Proteomes" id="UP000280307">
    <property type="component" value="Unassembled WGS sequence"/>
</dbReference>
<keyword evidence="1" id="KW-1133">Transmembrane helix</keyword>
<accession>A0A426U0Q7</accession>